<dbReference type="Proteomes" id="UP000791440">
    <property type="component" value="Unassembled WGS sequence"/>
</dbReference>
<comment type="caution">
    <text evidence="2">The sequence shown here is derived from an EMBL/GenBank/DDBJ whole genome shotgun (WGS) entry which is preliminary data.</text>
</comment>
<dbReference type="PANTHER" id="PTHR16043">
    <property type="entry name" value="DALRD3 PROTEIN"/>
    <property type="match status" value="1"/>
</dbReference>
<name>A0A922CJH3_MANSE</name>
<dbReference type="GO" id="GO:0106217">
    <property type="term" value="P:tRNA C3-cytosine methylation"/>
    <property type="evidence" value="ECO:0007669"/>
    <property type="project" value="TreeGrafter"/>
</dbReference>
<proteinExistence type="predicted"/>
<accession>A0A922CJH3</accession>
<dbReference type="GO" id="GO:0006420">
    <property type="term" value="P:arginyl-tRNA aminoacylation"/>
    <property type="evidence" value="ECO:0007669"/>
    <property type="project" value="InterPro"/>
</dbReference>
<reference evidence="2" key="2">
    <citation type="submission" date="2020-12" db="EMBL/GenBank/DDBJ databases">
        <authorList>
            <person name="Kanost M."/>
        </authorList>
    </citation>
    <scope>NUCLEOTIDE SEQUENCE</scope>
</reference>
<protein>
    <recommendedName>
        <fullName evidence="1">DALR anticodon binding domain-containing protein</fullName>
    </recommendedName>
</protein>
<evidence type="ECO:0000259" key="1">
    <source>
        <dbReference type="SMART" id="SM00836"/>
    </source>
</evidence>
<organism evidence="2 3">
    <name type="scientific">Manduca sexta</name>
    <name type="common">Tobacco hawkmoth</name>
    <name type="synonym">Tobacco hornworm</name>
    <dbReference type="NCBI Taxonomy" id="7130"/>
    <lineage>
        <taxon>Eukaryota</taxon>
        <taxon>Metazoa</taxon>
        <taxon>Ecdysozoa</taxon>
        <taxon>Arthropoda</taxon>
        <taxon>Hexapoda</taxon>
        <taxon>Insecta</taxon>
        <taxon>Pterygota</taxon>
        <taxon>Neoptera</taxon>
        <taxon>Endopterygota</taxon>
        <taxon>Lepidoptera</taxon>
        <taxon>Glossata</taxon>
        <taxon>Ditrysia</taxon>
        <taxon>Bombycoidea</taxon>
        <taxon>Sphingidae</taxon>
        <taxon>Sphinginae</taxon>
        <taxon>Sphingini</taxon>
        <taxon>Manduca</taxon>
    </lineage>
</organism>
<dbReference type="PANTHER" id="PTHR16043:SF1">
    <property type="entry name" value="DALR ANTICODON-BINDING DOMAIN-CONTAINING PROTEIN 3"/>
    <property type="match status" value="1"/>
</dbReference>
<dbReference type="InterPro" id="IPR037380">
    <property type="entry name" value="DALRD3"/>
</dbReference>
<gene>
    <name evidence="2" type="ORF">O3G_MSEX005210</name>
</gene>
<sequence>MLENAVEEFINHLFIFITGENKNARTLLVKKHSDNLQTHGDFSFPNTAKSWHGLLGSRINVEPESSLIHCIGKNSSDFIHESKNWNLPINDVKEVKDRVYIYLERPRAIHVGLSQALRNNSVISQRLLEGDSNFEVKADCEESGTLTYLRVKYLSEAIKNLCKLHPDHNEKTVITVSSKSSAKSNESRISCGAVLNVKSGAKETTISAENFIRMRQNDMTLIAQHKYGVRVSTDSKWKEFIAHLGESAVVFDLLQAKPSGAVKINFECSSAGSSKGAAFILYNCARLETIIRTYNERVDEGVYPPLPDLDGCDLTLLTQEDEWNLIFNYILGTPSLLASCLDIKGNDCEFRPHQICGYLCAMVRVFSQYYRRIRILTEPRKHLLPVIFARMHMLRMLNDTLKTCLRILNIKSVSQM</sequence>
<evidence type="ECO:0000313" key="2">
    <source>
        <dbReference type="EMBL" id="KAG6447888.1"/>
    </source>
</evidence>
<dbReference type="SMART" id="SM00836">
    <property type="entry name" value="DALR_1"/>
    <property type="match status" value="1"/>
</dbReference>
<dbReference type="GO" id="GO:0004814">
    <property type="term" value="F:arginine-tRNA ligase activity"/>
    <property type="evidence" value="ECO:0007669"/>
    <property type="project" value="InterPro"/>
</dbReference>
<dbReference type="AlphaFoldDB" id="A0A922CJH3"/>
<evidence type="ECO:0000313" key="3">
    <source>
        <dbReference type="Proteomes" id="UP000791440"/>
    </source>
</evidence>
<reference evidence="2" key="1">
    <citation type="journal article" date="2016" name="Insect Biochem. Mol. Biol.">
        <title>Multifaceted biological insights from a draft genome sequence of the tobacco hornworm moth, Manduca sexta.</title>
        <authorList>
            <person name="Kanost M.R."/>
            <person name="Arrese E.L."/>
            <person name="Cao X."/>
            <person name="Chen Y.R."/>
            <person name="Chellapilla S."/>
            <person name="Goldsmith M.R."/>
            <person name="Grosse-Wilde E."/>
            <person name="Heckel D.G."/>
            <person name="Herndon N."/>
            <person name="Jiang H."/>
            <person name="Papanicolaou A."/>
            <person name="Qu J."/>
            <person name="Soulages J.L."/>
            <person name="Vogel H."/>
            <person name="Walters J."/>
            <person name="Waterhouse R.M."/>
            <person name="Ahn S.J."/>
            <person name="Almeida F.C."/>
            <person name="An C."/>
            <person name="Aqrawi P."/>
            <person name="Bretschneider A."/>
            <person name="Bryant W.B."/>
            <person name="Bucks S."/>
            <person name="Chao H."/>
            <person name="Chevignon G."/>
            <person name="Christen J.M."/>
            <person name="Clarke D.F."/>
            <person name="Dittmer N.T."/>
            <person name="Ferguson L.C.F."/>
            <person name="Garavelou S."/>
            <person name="Gordon K.H.J."/>
            <person name="Gunaratna R.T."/>
            <person name="Han Y."/>
            <person name="Hauser F."/>
            <person name="He Y."/>
            <person name="Heidel-Fischer H."/>
            <person name="Hirsh A."/>
            <person name="Hu Y."/>
            <person name="Jiang H."/>
            <person name="Kalra D."/>
            <person name="Klinner C."/>
            <person name="Konig C."/>
            <person name="Kovar C."/>
            <person name="Kroll A.R."/>
            <person name="Kuwar S.S."/>
            <person name="Lee S.L."/>
            <person name="Lehman R."/>
            <person name="Li K."/>
            <person name="Li Z."/>
            <person name="Liang H."/>
            <person name="Lovelace S."/>
            <person name="Lu Z."/>
            <person name="Mansfield J.H."/>
            <person name="McCulloch K.J."/>
            <person name="Mathew T."/>
            <person name="Morton B."/>
            <person name="Muzny D.M."/>
            <person name="Neunemann D."/>
            <person name="Ongeri F."/>
            <person name="Pauchet Y."/>
            <person name="Pu L.L."/>
            <person name="Pyrousis I."/>
            <person name="Rao X.J."/>
            <person name="Redding A."/>
            <person name="Roesel C."/>
            <person name="Sanchez-Gracia A."/>
            <person name="Schaack S."/>
            <person name="Shukla A."/>
            <person name="Tetreau G."/>
            <person name="Wang Y."/>
            <person name="Xiong G.H."/>
            <person name="Traut W."/>
            <person name="Walsh T.K."/>
            <person name="Worley K.C."/>
            <person name="Wu D."/>
            <person name="Wu W."/>
            <person name="Wu Y.Q."/>
            <person name="Zhang X."/>
            <person name="Zou Z."/>
            <person name="Zucker H."/>
            <person name="Briscoe A.D."/>
            <person name="Burmester T."/>
            <person name="Clem R.J."/>
            <person name="Feyereisen R."/>
            <person name="Grimmelikhuijzen C.J.P."/>
            <person name="Hamodrakas S.J."/>
            <person name="Hansson B.S."/>
            <person name="Huguet E."/>
            <person name="Jermiin L.S."/>
            <person name="Lan Q."/>
            <person name="Lehman H.K."/>
            <person name="Lorenzen M."/>
            <person name="Merzendorfer H."/>
            <person name="Michalopoulos I."/>
            <person name="Morton D.B."/>
            <person name="Muthukrishnan S."/>
            <person name="Oakeshott J.G."/>
            <person name="Palmer W."/>
            <person name="Park Y."/>
            <person name="Passarelli A.L."/>
            <person name="Rozas J."/>
            <person name="Schwartz L.M."/>
            <person name="Smith W."/>
            <person name="Southgate A."/>
            <person name="Vilcinskas A."/>
            <person name="Vogt R."/>
            <person name="Wang P."/>
            <person name="Werren J."/>
            <person name="Yu X.Q."/>
            <person name="Zhou J.J."/>
            <person name="Brown S.J."/>
            <person name="Scherer S.E."/>
            <person name="Richards S."/>
            <person name="Blissard G.W."/>
        </authorList>
    </citation>
    <scope>NUCLEOTIDE SEQUENCE</scope>
</reference>
<dbReference type="GO" id="GO:0005524">
    <property type="term" value="F:ATP binding"/>
    <property type="evidence" value="ECO:0007669"/>
    <property type="project" value="InterPro"/>
</dbReference>
<dbReference type="EMBL" id="JH668350">
    <property type="protein sequence ID" value="KAG6447888.1"/>
    <property type="molecule type" value="Genomic_DNA"/>
</dbReference>
<dbReference type="Pfam" id="PF05746">
    <property type="entry name" value="DALR_1"/>
    <property type="match status" value="1"/>
</dbReference>
<feature type="domain" description="DALR anticodon binding" evidence="1">
    <location>
        <begin position="280"/>
        <end position="416"/>
    </location>
</feature>
<dbReference type="InterPro" id="IPR008909">
    <property type="entry name" value="DALR_anticod-bd"/>
</dbReference>
<dbReference type="InterPro" id="IPR009080">
    <property type="entry name" value="tRNAsynth_Ia_anticodon-bd"/>
</dbReference>
<dbReference type="GO" id="GO:0000049">
    <property type="term" value="F:tRNA binding"/>
    <property type="evidence" value="ECO:0007669"/>
    <property type="project" value="TreeGrafter"/>
</dbReference>
<dbReference type="SUPFAM" id="SSF47323">
    <property type="entry name" value="Anticodon-binding domain of a subclass of class I aminoacyl-tRNA synthetases"/>
    <property type="match status" value="1"/>
</dbReference>
<keyword evidence="3" id="KW-1185">Reference proteome</keyword>
<dbReference type="Gene3D" id="1.10.730.10">
    <property type="entry name" value="Isoleucyl-tRNA Synthetase, Domain 1"/>
    <property type="match status" value="1"/>
</dbReference>